<keyword evidence="2" id="KW-1185">Reference proteome</keyword>
<gene>
    <name evidence="1" type="ORF">E5990_03505</name>
</gene>
<reference evidence="1" key="1">
    <citation type="submission" date="2019-04" db="EMBL/GenBank/DDBJ databases">
        <title>Microbes associate with the intestines of laboratory mice.</title>
        <authorList>
            <person name="Navarre W."/>
            <person name="Wong E."/>
            <person name="Huang K.C."/>
            <person name="Tropini C."/>
            <person name="Ng K."/>
            <person name="Yu B."/>
        </authorList>
    </citation>
    <scope>NUCLEOTIDE SEQUENCE</scope>
    <source>
        <strain evidence="1">NM86_A22</strain>
    </source>
</reference>
<organism evidence="1 2">
    <name type="scientific">Muribaculum caecicola</name>
    <dbReference type="NCBI Taxonomy" id="3038144"/>
    <lineage>
        <taxon>Bacteria</taxon>
        <taxon>Pseudomonadati</taxon>
        <taxon>Bacteroidota</taxon>
        <taxon>Bacteroidia</taxon>
        <taxon>Bacteroidales</taxon>
        <taxon>Muribaculaceae</taxon>
        <taxon>Muribaculum</taxon>
    </lineage>
</organism>
<name>A0AC61S7H3_9BACT</name>
<evidence type="ECO:0000313" key="2">
    <source>
        <dbReference type="Proteomes" id="UP000305401"/>
    </source>
</evidence>
<protein>
    <submittedName>
        <fullName evidence="1">Recombinase</fullName>
    </submittedName>
</protein>
<sequence>MISSFITYLQCELNYSAHTVDAYRHDLEEWACFATSGNMDELDAASVTVSDLRLWIAALAQKGLSPLSLRRKVQSLRAFFRYLMRCHGATHNPASDLTLAKTPKPLPVYIRQNELETILDEATDYDDFDQLRNRLILLMLYSTGMRCSELTGLQTHNIDLNRSELKVLGKRNKERIIPFGSELANMINAYLTLRKQTVPQPDTVKEFFVRKNGLPIYRKLAYNAVHQALAGRTNATRQSPHTLRHSCASDLLNNGADLFSVQKLLGHQSLATTQIYTHITYRELKNNYELAHPRAHKKR</sequence>
<proteinExistence type="predicted"/>
<evidence type="ECO:0000313" key="1">
    <source>
        <dbReference type="EMBL" id="THG54243.1"/>
    </source>
</evidence>
<accession>A0AC61S7H3</accession>
<dbReference type="Proteomes" id="UP000305401">
    <property type="component" value="Unassembled WGS sequence"/>
</dbReference>
<comment type="caution">
    <text evidence="1">The sequence shown here is derived from an EMBL/GenBank/DDBJ whole genome shotgun (WGS) entry which is preliminary data.</text>
</comment>
<dbReference type="EMBL" id="SSTG01000025">
    <property type="protein sequence ID" value="THG54243.1"/>
    <property type="molecule type" value="Genomic_DNA"/>
</dbReference>